<evidence type="ECO:0000313" key="3">
    <source>
        <dbReference type="EMBL" id="POR37865.1"/>
    </source>
</evidence>
<proteinExistence type="predicted"/>
<dbReference type="OrthoDB" id="4926019at2759"/>
<protein>
    <submittedName>
        <fullName evidence="3">Uncharacterized protein</fullName>
    </submittedName>
</protein>
<accession>A0A2S4L601</accession>
<evidence type="ECO:0000256" key="2">
    <source>
        <dbReference type="SAM" id="SignalP"/>
    </source>
</evidence>
<evidence type="ECO:0000256" key="1">
    <source>
        <dbReference type="SAM" id="MobiDB-lite"/>
    </source>
</evidence>
<feature type="chain" id="PRO_5015441728" evidence="2">
    <location>
        <begin position="20"/>
        <end position="268"/>
    </location>
</feature>
<comment type="caution">
    <text evidence="3">The sequence shown here is derived from an EMBL/GenBank/DDBJ whole genome shotgun (WGS) entry which is preliminary data.</text>
</comment>
<dbReference type="AlphaFoldDB" id="A0A2S4L601"/>
<feature type="signal peptide" evidence="2">
    <location>
        <begin position="1"/>
        <end position="19"/>
    </location>
</feature>
<evidence type="ECO:0000313" key="4">
    <source>
        <dbReference type="Proteomes" id="UP000237481"/>
    </source>
</evidence>
<keyword evidence="4" id="KW-1185">Reference proteome</keyword>
<organism evidence="3 4">
    <name type="scientific">Tolypocladium paradoxum</name>
    <dbReference type="NCBI Taxonomy" id="94208"/>
    <lineage>
        <taxon>Eukaryota</taxon>
        <taxon>Fungi</taxon>
        <taxon>Dikarya</taxon>
        <taxon>Ascomycota</taxon>
        <taxon>Pezizomycotina</taxon>
        <taxon>Sordariomycetes</taxon>
        <taxon>Hypocreomycetidae</taxon>
        <taxon>Hypocreales</taxon>
        <taxon>Ophiocordycipitaceae</taxon>
        <taxon>Tolypocladium</taxon>
    </lineage>
</organism>
<sequence length="268" mass="28291">MRSFSAFAILAAAAPLVSAAPRKRQQFTHTLGPAPFQANVPTVDRSVTAVDLDLSDYSAYGWPEDRILLRISRTPEKCSHPYAQPFTAYCIGQCLKADPGSVYPPAKAFSKQCNFSLDRPTREANPTKGEEKMANDQPQPDVKDEKEADDQPQPEAKDEEKKANDQPQPEAKDEKKDGTSTGSSTQAPASIPSTSATSGATQPEDAAPKDAPTSTASPISTSSPTNAGSRGAATPTRASVVEVTNGASKSFDFAVAVTVAALAMLAVY</sequence>
<dbReference type="EMBL" id="PKSG01000195">
    <property type="protein sequence ID" value="POR37865.1"/>
    <property type="molecule type" value="Genomic_DNA"/>
</dbReference>
<reference evidence="3 4" key="1">
    <citation type="submission" date="2018-01" db="EMBL/GenBank/DDBJ databases">
        <title>Harnessing the power of phylogenomics to disentangle the directionality and signatures of interkingdom host jumping in the parasitic fungal genus Tolypocladium.</title>
        <authorList>
            <person name="Quandt C.A."/>
            <person name="Patterson W."/>
            <person name="Spatafora J.W."/>
        </authorList>
    </citation>
    <scope>NUCLEOTIDE SEQUENCE [LARGE SCALE GENOMIC DNA]</scope>
    <source>
        <strain evidence="3 4">NRBC 100945</strain>
    </source>
</reference>
<feature type="region of interest" description="Disordered" evidence="1">
    <location>
        <begin position="117"/>
        <end position="236"/>
    </location>
</feature>
<keyword evidence="2" id="KW-0732">Signal</keyword>
<gene>
    <name evidence="3" type="ORF">TPAR_01928</name>
</gene>
<feature type="compositionally biased region" description="Low complexity" evidence="1">
    <location>
        <begin position="211"/>
        <end position="227"/>
    </location>
</feature>
<feature type="compositionally biased region" description="Low complexity" evidence="1">
    <location>
        <begin position="183"/>
        <end position="201"/>
    </location>
</feature>
<feature type="compositionally biased region" description="Basic and acidic residues" evidence="1">
    <location>
        <begin position="155"/>
        <end position="178"/>
    </location>
</feature>
<dbReference type="Proteomes" id="UP000237481">
    <property type="component" value="Unassembled WGS sequence"/>
</dbReference>
<name>A0A2S4L601_9HYPO</name>